<dbReference type="SMR" id="A0A0D3CZB5"/>
<dbReference type="STRING" id="109376.A0A0D3CZB5"/>
<dbReference type="EnsemblPlants" id="Bo6g109150.1">
    <property type="protein sequence ID" value="Bo6g109150.1"/>
    <property type="gene ID" value="Bo6g109150"/>
</dbReference>
<keyword evidence="1" id="KW-0732">Signal</keyword>
<evidence type="ECO:0008006" key="4">
    <source>
        <dbReference type="Google" id="ProtNLM"/>
    </source>
</evidence>
<evidence type="ECO:0000313" key="3">
    <source>
        <dbReference type="Proteomes" id="UP000032141"/>
    </source>
</evidence>
<dbReference type="HOGENOM" id="CLU_2657908_0_0_1"/>
<proteinExistence type="predicted"/>
<accession>A0A0D3CZB5</accession>
<feature type="chain" id="PRO_5002270081" description="Cathepsin propeptide inhibitor domain-containing protein" evidence="1">
    <location>
        <begin position="29"/>
        <end position="76"/>
    </location>
</feature>
<reference evidence="2" key="2">
    <citation type="submission" date="2015-03" db="UniProtKB">
        <authorList>
            <consortium name="EnsemblPlants"/>
        </authorList>
    </citation>
    <scope>IDENTIFICATION</scope>
</reference>
<sequence>MLGSSTRMLLLLLVCLGLLSDNRYKVSALRNKEFFHRQSQGYKDGVYPGEISKLRSINRNNREDQVMLRQWKPALS</sequence>
<reference evidence="2 3" key="1">
    <citation type="journal article" date="2014" name="Genome Biol.">
        <title>Transcriptome and methylome profiling reveals relics of genome dominance in the mesopolyploid Brassica oleracea.</title>
        <authorList>
            <person name="Parkin I.A."/>
            <person name="Koh C."/>
            <person name="Tang H."/>
            <person name="Robinson S.J."/>
            <person name="Kagale S."/>
            <person name="Clarke W.E."/>
            <person name="Town C.D."/>
            <person name="Nixon J."/>
            <person name="Krishnakumar V."/>
            <person name="Bidwell S.L."/>
            <person name="Denoeud F."/>
            <person name="Belcram H."/>
            <person name="Links M.G."/>
            <person name="Just J."/>
            <person name="Clarke C."/>
            <person name="Bender T."/>
            <person name="Huebert T."/>
            <person name="Mason A.S."/>
            <person name="Pires J.C."/>
            <person name="Barker G."/>
            <person name="Moore J."/>
            <person name="Walley P.G."/>
            <person name="Manoli S."/>
            <person name="Batley J."/>
            <person name="Edwards D."/>
            <person name="Nelson M.N."/>
            <person name="Wang X."/>
            <person name="Paterson A.H."/>
            <person name="King G."/>
            <person name="Bancroft I."/>
            <person name="Chalhoub B."/>
            <person name="Sharpe A.G."/>
        </authorList>
    </citation>
    <scope>NUCLEOTIDE SEQUENCE</scope>
    <source>
        <strain evidence="2 3">cv. TO1000</strain>
    </source>
</reference>
<name>A0A0D3CZB5_BRAOL</name>
<evidence type="ECO:0000256" key="1">
    <source>
        <dbReference type="SAM" id="SignalP"/>
    </source>
</evidence>
<keyword evidence="3" id="KW-1185">Reference proteome</keyword>
<protein>
    <recommendedName>
        <fullName evidence="4">Cathepsin propeptide inhibitor domain-containing protein</fullName>
    </recommendedName>
</protein>
<feature type="signal peptide" evidence="1">
    <location>
        <begin position="1"/>
        <end position="28"/>
    </location>
</feature>
<dbReference type="Gramene" id="Bo6g109150.1">
    <property type="protein sequence ID" value="Bo6g109150.1"/>
    <property type="gene ID" value="Bo6g109150"/>
</dbReference>
<organism evidence="2 3">
    <name type="scientific">Brassica oleracea var. oleracea</name>
    <dbReference type="NCBI Taxonomy" id="109376"/>
    <lineage>
        <taxon>Eukaryota</taxon>
        <taxon>Viridiplantae</taxon>
        <taxon>Streptophyta</taxon>
        <taxon>Embryophyta</taxon>
        <taxon>Tracheophyta</taxon>
        <taxon>Spermatophyta</taxon>
        <taxon>Magnoliopsida</taxon>
        <taxon>eudicotyledons</taxon>
        <taxon>Gunneridae</taxon>
        <taxon>Pentapetalae</taxon>
        <taxon>rosids</taxon>
        <taxon>malvids</taxon>
        <taxon>Brassicales</taxon>
        <taxon>Brassicaceae</taxon>
        <taxon>Brassiceae</taxon>
        <taxon>Brassica</taxon>
    </lineage>
</organism>
<dbReference type="AlphaFoldDB" id="A0A0D3CZB5"/>
<evidence type="ECO:0000313" key="2">
    <source>
        <dbReference type="EnsemblPlants" id="Bo6g109150.1"/>
    </source>
</evidence>
<dbReference type="Proteomes" id="UP000032141">
    <property type="component" value="Chromosome C6"/>
</dbReference>